<dbReference type="EMBL" id="JARKIF010000004">
    <property type="protein sequence ID" value="KAJ7641096.1"/>
    <property type="molecule type" value="Genomic_DNA"/>
</dbReference>
<evidence type="ECO:0000313" key="3">
    <source>
        <dbReference type="Proteomes" id="UP001221142"/>
    </source>
</evidence>
<accession>A0AAD7C790</accession>
<keyword evidence="3" id="KW-1185">Reference proteome</keyword>
<reference evidence="2" key="1">
    <citation type="submission" date="2023-03" db="EMBL/GenBank/DDBJ databases">
        <title>Massive genome expansion in bonnet fungi (Mycena s.s.) driven by repeated elements and novel gene families across ecological guilds.</title>
        <authorList>
            <consortium name="Lawrence Berkeley National Laboratory"/>
            <person name="Harder C.B."/>
            <person name="Miyauchi S."/>
            <person name="Viragh M."/>
            <person name="Kuo A."/>
            <person name="Thoen E."/>
            <person name="Andreopoulos B."/>
            <person name="Lu D."/>
            <person name="Skrede I."/>
            <person name="Drula E."/>
            <person name="Henrissat B."/>
            <person name="Morin E."/>
            <person name="Kohler A."/>
            <person name="Barry K."/>
            <person name="LaButti K."/>
            <person name="Morin E."/>
            <person name="Salamov A."/>
            <person name="Lipzen A."/>
            <person name="Mereny Z."/>
            <person name="Hegedus B."/>
            <person name="Baldrian P."/>
            <person name="Stursova M."/>
            <person name="Weitz H."/>
            <person name="Taylor A."/>
            <person name="Grigoriev I.V."/>
            <person name="Nagy L.G."/>
            <person name="Martin F."/>
            <person name="Kauserud H."/>
        </authorList>
    </citation>
    <scope>NUCLEOTIDE SEQUENCE</scope>
    <source>
        <strain evidence="2">9284</strain>
    </source>
</reference>
<protein>
    <submittedName>
        <fullName evidence="2">Uncharacterized protein</fullName>
    </submittedName>
</protein>
<feature type="compositionally biased region" description="Polar residues" evidence="1">
    <location>
        <begin position="127"/>
        <end position="151"/>
    </location>
</feature>
<evidence type="ECO:0000313" key="2">
    <source>
        <dbReference type="EMBL" id="KAJ7641096.1"/>
    </source>
</evidence>
<feature type="compositionally biased region" description="Polar residues" evidence="1">
    <location>
        <begin position="412"/>
        <end position="423"/>
    </location>
</feature>
<sequence>MSQARLDEGVYYGLPAHLANVNVKDLKRDVITKGTGAASQLPDILPTSPEEEEEDENENVDVHPSPDSEEEEDKENVNPRLEEEEDKENVDPRVQGDDKENIAPESHFNLKLKDDDDEGENANENEQGSIVWNNKQAVKSNSDSEEPSTTPRLGDRAPLTPVTFVLSELAPEPATEPETEAGSWAVYDNDKEQGFVVWTDDGNATGTTNEAQAVSTGRQSEKSSSTLSLPLAPIEERSSSPIPPALKNHWDDTESDSEHNPGFVVWTAKGDEEEEKEESRSSSPIPSALARALNEWDKSDVEDDENDGENQNQAEEELAGQFYTRAPSSQRTPLAPIRVILGDLPCTPPKEEEEEEEQGTPTFSAIAATKVETDGDGDEYAFDNAPPRRTPLALHGRVILGDLLSEPEDENPGSQAGEQTATPTALDVPTGTQQGHTRSWAEAARGQVSDGEKDDVDDDKQGEERHRDKRVKGLLGEAFVLK</sequence>
<name>A0AAD7C790_9AGAR</name>
<comment type="caution">
    <text evidence="2">The sequence shown here is derived from an EMBL/GenBank/DDBJ whole genome shotgun (WGS) entry which is preliminary data.</text>
</comment>
<organism evidence="2 3">
    <name type="scientific">Roridomyces roridus</name>
    <dbReference type="NCBI Taxonomy" id="1738132"/>
    <lineage>
        <taxon>Eukaryota</taxon>
        <taxon>Fungi</taxon>
        <taxon>Dikarya</taxon>
        <taxon>Basidiomycota</taxon>
        <taxon>Agaricomycotina</taxon>
        <taxon>Agaricomycetes</taxon>
        <taxon>Agaricomycetidae</taxon>
        <taxon>Agaricales</taxon>
        <taxon>Marasmiineae</taxon>
        <taxon>Mycenaceae</taxon>
        <taxon>Roridomyces</taxon>
    </lineage>
</organism>
<dbReference type="Proteomes" id="UP001221142">
    <property type="component" value="Unassembled WGS sequence"/>
</dbReference>
<dbReference type="AlphaFoldDB" id="A0AAD7C790"/>
<evidence type="ECO:0000256" key="1">
    <source>
        <dbReference type="SAM" id="MobiDB-lite"/>
    </source>
</evidence>
<feature type="compositionally biased region" description="Basic and acidic residues" evidence="1">
    <location>
        <begin position="248"/>
        <end position="259"/>
    </location>
</feature>
<feature type="compositionally biased region" description="Acidic residues" evidence="1">
    <location>
        <begin position="452"/>
        <end position="461"/>
    </location>
</feature>
<feature type="compositionally biased region" description="Basic and acidic residues" evidence="1">
    <location>
        <begin position="89"/>
        <end position="102"/>
    </location>
</feature>
<feature type="compositionally biased region" description="Polar residues" evidence="1">
    <location>
        <begin position="202"/>
        <end position="228"/>
    </location>
</feature>
<feature type="compositionally biased region" description="Acidic residues" evidence="1">
    <location>
        <begin position="49"/>
        <end position="59"/>
    </location>
</feature>
<gene>
    <name evidence="2" type="ORF">FB45DRAFT_1021871</name>
</gene>
<feature type="compositionally biased region" description="Acidic residues" evidence="1">
    <location>
        <begin position="300"/>
        <end position="318"/>
    </location>
</feature>
<proteinExistence type="predicted"/>
<feature type="region of interest" description="Disordered" evidence="1">
    <location>
        <begin position="33"/>
        <end position="470"/>
    </location>
</feature>